<feature type="signal peptide" evidence="5">
    <location>
        <begin position="1"/>
        <end position="24"/>
    </location>
</feature>
<evidence type="ECO:0000256" key="2">
    <source>
        <dbReference type="ARBA" id="ARBA00008814"/>
    </source>
</evidence>
<evidence type="ECO:0000256" key="3">
    <source>
        <dbReference type="ARBA" id="ARBA00022448"/>
    </source>
</evidence>
<dbReference type="GO" id="GO:1901678">
    <property type="term" value="P:iron coordination entity transport"/>
    <property type="evidence" value="ECO:0007669"/>
    <property type="project" value="UniProtKB-ARBA"/>
</dbReference>
<dbReference type="Pfam" id="PF01497">
    <property type="entry name" value="Peripla_BP_2"/>
    <property type="match status" value="1"/>
</dbReference>
<dbReference type="RefSeq" id="WP_110758950.1">
    <property type="nucleotide sequence ID" value="NZ_PRLG01000019.1"/>
</dbReference>
<gene>
    <name evidence="7" type="ORF">PIL02S_02688</name>
</gene>
<dbReference type="OrthoDB" id="2660924at2"/>
<evidence type="ECO:0000256" key="5">
    <source>
        <dbReference type="SAM" id="SignalP"/>
    </source>
</evidence>
<evidence type="ECO:0000313" key="8">
    <source>
        <dbReference type="Proteomes" id="UP000247459"/>
    </source>
</evidence>
<comment type="caution">
    <text evidence="7">The sequence shown here is derived from an EMBL/GenBank/DDBJ whole genome shotgun (WGS) entry which is preliminary data.</text>
</comment>
<reference evidence="7 8" key="1">
    <citation type="submission" date="2018-01" db="EMBL/GenBank/DDBJ databases">
        <title>Genome sequence of the PGP bacterium Paenibacillus illinoisensis E3.</title>
        <authorList>
            <person name="Rolli E."/>
            <person name="Marasco R."/>
            <person name="Bessem C."/>
            <person name="Michoud G."/>
            <person name="Gaiarsa S."/>
            <person name="Borin S."/>
            <person name="Daffonchio D."/>
        </authorList>
    </citation>
    <scope>NUCLEOTIDE SEQUENCE [LARGE SCALE GENOMIC DNA]</scope>
    <source>
        <strain evidence="7 8">E3</strain>
    </source>
</reference>
<evidence type="ECO:0000256" key="4">
    <source>
        <dbReference type="ARBA" id="ARBA00022729"/>
    </source>
</evidence>
<dbReference type="Proteomes" id="UP000247459">
    <property type="component" value="Unassembled WGS sequence"/>
</dbReference>
<evidence type="ECO:0000259" key="6">
    <source>
        <dbReference type="PROSITE" id="PS50983"/>
    </source>
</evidence>
<comment type="subcellular location">
    <subcellularLocation>
        <location evidence="1">Cell envelope</location>
    </subcellularLocation>
</comment>
<feature type="domain" description="Fe/B12 periplasmic-binding" evidence="6">
    <location>
        <begin position="86"/>
        <end position="340"/>
    </location>
</feature>
<dbReference type="PROSITE" id="PS50983">
    <property type="entry name" value="FE_B12_PBP"/>
    <property type="match status" value="1"/>
</dbReference>
<dbReference type="AlphaFoldDB" id="A0A2W0CYL3"/>
<dbReference type="PANTHER" id="PTHR30532:SF26">
    <property type="entry name" value="IRON(3+)-HYDROXAMATE-BINDING PROTEIN FHUD"/>
    <property type="match status" value="1"/>
</dbReference>
<comment type="similarity">
    <text evidence="2">Belongs to the bacterial solute-binding protein 8 family.</text>
</comment>
<dbReference type="PROSITE" id="PS51257">
    <property type="entry name" value="PROKAR_LIPOPROTEIN"/>
    <property type="match status" value="1"/>
</dbReference>
<evidence type="ECO:0000256" key="1">
    <source>
        <dbReference type="ARBA" id="ARBA00004196"/>
    </source>
</evidence>
<proteinExistence type="inferred from homology"/>
<dbReference type="PANTHER" id="PTHR30532">
    <property type="entry name" value="IRON III DICITRATE-BINDING PERIPLASMIC PROTEIN"/>
    <property type="match status" value="1"/>
</dbReference>
<keyword evidence="3" id="KW-0813">Transport</keyword>
<dbReference type="Gene3D" id="3.40.50.1980">
    <property type="entry name" value="Nitrogenase molybdenum iron protein domain"/>
    <property type="match status" value="2"/>
</dbReference>
<sequence>MKQSGFRVMSTTFMIGALSLLLLACGNSSTNGSGDGETTAAATSIDSQAAAENTGQEEVAEADNKNETKIFKDWTGHEVEVPTYPQRVIYHGEVTGDLLALGVVPVGILKNEGTVFDDQVADAEDVGFPISVEKSLSLNPDLIIFSNDDETQYDQISKVAPTVTFNSFWPLEERMRFLGDLLGKKQEAEDWLAAHAKATEEMWNQLRANGLKEDETASVFTMYPGNRLFVMAGAGLPQLLYGPGGMKPTPEIQKVLDEEVGFVEISQEKMAEFAGDRIFILNAVDQAAQQSTEELMNSVVWNNLPAVKEGKVYRFDIVKASSDATSREWLLQELPKQMIQ</sequence>
<evidence type="ECO:0000313" key="7">
    <source>
        <dbReference type="EMBL" id="PYY28741.1"/>
    </source>
</evidence>
<name>A0A2W0CYL3_9BACL</name>
<dbReference type="GO" id="GO:0030288">
    <property type="term" value="C:outer membrane-bounded periplasmic space"/>
    <property type="evidence" value="ECO:0007669"/>
    <property type="project" value="TreeGrafter"/>
</dbReference>
<dbReference type="EMBL" id="PRLG01000019">
    <property type="protein sequence ID" value="PYY28741.1"/>
    <property type="molecule type" value="Genomic_DNA"/>
</dbReference>
<dbReference type="InterPro" id="IPR002491">
    <property type="entry name" value="ABC_transptr_periplasmic_BD"/>
</dbReference>
<accession>A0A2W0CYL3</accession>
<dbReference type="SUPFAM" id="SSF53807">
    <property type="entry name" value="Helical backbone' metal receptor"/>
    <property type="match status" value="1"/>
</dbReference>
<keyword evidence="4 5" id="KW-0732">Signal</keyword>
<feature type="chain" id="PRO_5038763496" evidence="5">
    <location>
        <begin position="25"/>
        <end position="340"/>
    </location>
</feature>
<dbReference type="InterPro" id="IPR051313">
    <property type="entry name" value="Bact_iron-sidero_bind"/>
</dbReference>
<organism evidence="7 8">
    <name type="scientific">Paenibacillus illinoisensis</name>
    <dbReference type="NCBI Taxonomy" id="59845"/>
    <lineage>
        <taxon>Bacteria</taxon>
        <taxon>Bacillati</taxon>
        <taxon>Bacillota</taxon>
        <taxon>Bacilli</taxon>
        <taxon>Bacillales</taxon>
        <taxon>Paenibacillaceae</taxon>
        <taxon>Paenibacillus</taxon>
    </lineage>
</organism>
<protein>
    <submittedName>
        <fullName evidence="7">Periplasmic binding protein</fullName>
    </submittedName>
</protein>